<organism evidence="2 3">
    <name type="scientific">Paenibacillus terrae</name>
    <dbReference type="NCBI Taxonomy" id="159743"/>
    <lineage>
        <taxon>Bacteria</taxon>
        <taxon>Bacillati</taxon>
        <taxon>Bacillota</taxon>
        <taxon>Bacilli</taxon>
        <taxon>Bacillales</taxon>
        <taxon>Paenibacillaceae</taxon>
        <taxon>Paenibacillus</taxon>
    </lineage>
</organism>
<dbReference type="PANTHER" id="PTHR43259:SF1">
    <property type="entry name" value="N-ACETYLTRANSFERASE DOMAIN-CONTAINING PROTEIN"/>
    <property type="match status" value="1"/>
</dbReference>
<evidence type="ECO:0000313" key="2">
    <source>
        <dbReference type="EMBL" id="KJD45565.1"/>
    </source>
</evidence>
<reference evidence="2 3" key="1">
    <citation type="submission" date="2014-11" db="EMBL/GenBank/DDBJ databases">
        <title>Draft Genome Sequences of Paenibacillus polymyxa NRRL B-30509 and Paenibacillus terrae NRRL B-30644, Strains from a Poultry Environment that Produce Tridecaptin A and Paenicidins.</title>
        <authorList>
            <person name="van Belkum M.J."/>
            <person name="Lohans C.T."/>
            <person name="Vederas J.C."/>
        </authorList>
    </citation>
    <scope>NUCLEOTIDE SEQUENCE [LARGE SCALE GENOMIC DNA]</scope>
    <source>
        <strain evidence="2 3">NRRL B-30644</strain>
    </source>
</reference>
<dbReference type="InterPro" id="IPR016181">
    <property type="entry name" value="Acyl_CoA_acyltransferase"/>
</dbReference>
<dbReference type="CDD" id="cd04301">
    <property type="entry name" value="NAT_SF"/>
    <property type="match status" value="1"/>
</dbReference>
<evidence type="ECO:0000259" key="1">
    <source>
        <dbReference type="PROSITE" id="PS51186"/>
    </source>
</evidence>
<dbReference type="InterPro" id="IPR052829">
    <property type="entry name" value="N-acetyltransferase_domain"/>
</dbReference>
<dbReference type="GO" id="GO:0016747">
    <property type="term" value="F:acyltransferase activity, transferring groups other than amino-acyl groups"/>
    <property type="evidence" value="ECO:0007669"/>
    <property type="project" value="InterPro"/>
</dbReference>
<feature type="domain" description="N-acetyltransferase" evidence="1">
    <location>
        <begin position="2"/>
        <end position="164"/>
    </location>
</feature>
<dbReference type="Proteomes" id="UP000032534">
    <property type="component" value="Unassembled WGS sequence"/>
</dbReference>
<keyword evidence="3" id="KW-1185">Reference proteome</keyword>
<protein>
    <submittedName>
        <fullName evidence="2">GNAT family acetyltraansferase</fullName>
    </submittedName>
</protein>
<name>A0A0D7X2C5_9BACL</name>
<dbReference type="PROSITE" id="PS51186">
    <property type="entry name" value="GNAT"/>
    <property type="match status" value="1"/>
</dbReference>
<dbReference type="Pfam" id="PF00583">
    <property type="entry name" value="Acetyltransf_1"/>
    <property type="match status" value="1"/>
</dbReference>
<dbReference type="SUPFAM" id="SSF55729">
    <property type="entry name" value="Acyl-CoA N-acyltransferases (Nat)"/>
    <property type="match status" value="1"/>
</dbReference>
<dbReference type="Gene3D" id="3.40.630.30">
    <property type="match status" value="1"/>
</dbReference>
<evidence type="ECO:0000313" key="3">
    <source>
        <dbReference type="Proteomes" id="UP000032534"/>
    </source>
</evidence>
<accession>A0A0D7X2C5</accession>
<dbReference type="OrthoDB" id="65897at2"/>
<dbReference type="EMBL" id="JTHP01000018">
    <property type="protein sequence ID" value="KJD45565.1"/>
    <property type="molecule type" value="Genomic_DNA"/>
</dbReference>
<comment type="caution">
    <text evidence="2">The sequence shown here is derived from an EMBL/GenBank/DDBJ whole genome shotgun (WGS) entry which is preliminary data.</text>
</comment>
<dbReference type="PANTHER" id="PTHR43259">
    <property type="entry name" value="SPT10P"/>
    <property type="match status" value="1"/>
</dbReference>
<dbReference type="PATRIC" id="fig|159743.3.peg.2500"/>
<dbReference type="InterPro" id="IPR000182">
    <property type="entry name" value="GNAT_dom"/>
</dbReference>
<sequence>MSSIVTLVPMDAEQYERFEQRSLADYADEKIQAGTWTVEEAPERAAESFARYLPQRLDTPHAHLYMLMYSNTDVVESQEEAGYIWFNMTDSAQGKEAFLLDILVYDSYQGRGLGTLAMGALEQEARRLGAVRIGLHVFGHNERALHVYRKSGYRVTDIQMSKEI</sequence>
<gene>
    <name evidence="2" type="ORF">QD47_11210</name>
</gene>
<dbReference type="RefSeq" id="WP_044646209.1">
    <property type="nucleotide sequence ID" value="NZ_JTHP01000018.1"/>
</dbReference>
<proteinExistence type="predicted"/>
<dbReference type="AlphaFoldDB" id="A0A0D7X2C5"/>